<dbReference type="InterPro" id="IPR000878">
    <property type="entry name" value="4pyrrol_Mease"/>
</dbReference>
<keyword evidence="1 6" id="KW-0963">Cytoplasm</keyword>
<dbReference type="CDD" id="cd11648">
    <property type="entry name" value="RsmI"/>
    <property type="match status" value="1"/>
</dbReference>
<dbReference type="OrthoDB" id="9809084at2"/>
<dbReference type="AlphaFoldDB" id="A0A401LFF9"/>
<evidence type="ECO:0000313" key="8">
    <source>
        <dbReference type="EMBL" id="GCB30307.1"/>
    </source>
</evidence>
<dbReference type="GO" id="GO:0005737">
    <property type="term" value="C:cytoplasm"/>
    <property type="evidence" value="ECO:0007669"/>
    <property type="project" value="UniProtKB-SubCell"/>
</dbReference>
<feature type="domain" description="Tetrapyrrole methylase" evidence="7">
    <location>
        <begin position="4"/>
        <end position="203"/>
    </location>
</feature>
<dbReference type="SUPFAM" id="SSF53790">
    <property type="entry name" value="Tetrapyrrole methylase"/>
    <property type="match status" value="1"/>
</dbReference>
<evidence type="ECO:0000256" key="4">
    <source>
        <dbReference type="ARBA" id="ARBA00022679"/>
    </source>
</evidence>
<evidence type="ECO:0000256" key="2">
    <source>
        <dbReference type="ARBA" id="ARBA00022552"/>
    </source>
</evidence>
<dbReference type="FunFam" id="3.40.1010.10:FF:000007">
    <property type="entry name" value="Ribosomal RNA small subunit methyltransferase I"/>
    <property type="match status" value="1"/>
</dbReference>
<comment type="catalytic activity">
    <reaction evidence="6">
        <text>cytidine(1402) in 16S rRNA + S-adenosyl-L-methionine = 2'-O-methylcytidine(1402) in 16S rRNA + S-adenosyl-L-homocysteine + H(+)</text>
        <dbReference type="Rhea" id="RHEA:42924"/>
        <dbReference type="Rhea" id="RHEA-COMP:10285"/>
        <dbReference type="Rhea" id="RHEA-COMP:10286"/>
        <dbReference type="ChEBI" id="CHEBI:15378"/>
        <dbReference type="ChEBI" id="CHEBI:57856"/>
        <dbReference type="ChEBI" id="CHEBI:59789"/>
        <dbReference type="ChEBI" id="CHEBI:74495"/>
        <dbReference type="ChEBI" id="CHEBI:82748"/>
        <dbReference type="EC" id="2.1.1.198"/>
    </reaction>
</comment>
<dbReference type="GO" id="GO:0070677">
    <property type="term" value="F:rRNA (cytosine-2'-O-)-methyltransferase activity"/>
    <property type="evidence" value="ECO:0007669"/>
    <property type="project" value="UniProtKB-UniRule"/>
</dbReference>
<dbReference type="FunFam" id="3.30.950.10:FF:000002">
    <property type="entry name" value="Ribosomal RNA small subunit methyltransferase I"/>
    <property type="match status" value="1"/>
</dbReference>
<dbReference type="PANTHER" id="PTHR46111:SF1">
    <property type="entry name" value="RIBOSOMAL RNA SMALL SUBUNIT METHYLTRANSFERASE I"/>
    <property type="match status" value="1"/>
</dbReference>
<dbReference type="PIRSF" id="PIRSF005917">
    <property type="entry name" value="MTase_YraL"/>
    <property type="match status" value="1"/>
</dbReference>
<evidence type="ECO:0000256" key="5">
    <source>
        <dbReference type="ARBA" id="ARBA00022691"/>
    </source>
</evidence>
<protein>
    <recommendedName>
        <fullName evidence="6">Ribosomal RNA small subunit methyltransferase I</fullName>
        <ecNumber evidence="6">2.1.1.198</ecNumber>
    </recommendedName>
    <alternativeName>
        <fullName evidence="6">16S rRNA 2'-O-ribose C1402 methyltransferase</fullName>
    </alternativeName>
    <alternativeName>
        <fullName evidence="6">rRNA (cytidine-2'-O-)-methyltransferase RsmI</fullName>
    </alternativeName>
</protein>
<keyword evidence="4 6" id="KW-0808">Transferase</keyword>
<dbReference type="InterPro" id="IPR035996">
    <property type="entry name" value="4pyrrol_Methylase_sf"/>
</dbReference>
<comment type="similarity">
    <text evidence="6">Belongs to the methyltransferase superfamily. RsmI family.</text>
</comment>
<evidence type="ECO:0000313" key="9">
    <source>
        <dbReference type="Proteomes" id="UP000287361"/>
    </source>
</evidence>
<dbReference type="Proteomes" id="UP000287361">
    <property type="component" value="Unassembled WGS sequence"/>
</dbReference>
<dbReference type="Pfam" id="PF00590">
    <property type="entry name" value="TP_methylase"/>
    <property type="match status" value="1"/>
</dbReference>
<dbReference type="Gene3D" id="3.30.950.10">
    <property type="entry name" value="Methyltransferase, Cobalt-precorrin-4 Transmethylase, Domain 2"/>
    <property type="match status" value="1"/>
</dbReference>
<dbReference type="NCBIfam" id="TIGR00096">
    <property type="entry name" value="16S rRNA (cytidine(1402)-2'-O)-methyltransferase"/>
    <property type="match status" value="1"/>
</dbReference>
<comment type="function">
    <text evidence="6">Catalyzes the 2'-O-methylation of the ribose of cytidine 1402 (C1402) in 16S rRNA.</text>
</comment>
<evidence type="ECO:0000256" key="6">
    <source>
        <dbReference type="HAMAP-Rule" id="MF_01877"/>
    </source>
</evidence>
<name>A0A401LFF9_9FIRM</name>
<keyword evidence="3 6" id="KW-0489">Methyltransferase</keyword>
<comment type="caution">
    <text evidence="8">The sequence shown here is derived from an EMBL/GenBank/DDBJ whole genome shotgun (WGS) entry which is preliminary data.</text>
</comment>
<keyword evidence="9" id="KW-1185">Reference proteome</keyword>
<dbReference type="InterPro" id="IPR008189">
    <property type="entry name" value="rRNA_ssu_MeTfrase_I"/>
</dbReference>
<dbReference type="InterPro" id="IPR014777">
    <property type="entry name" value="4pyrrole_Mease_sub1"/>
</dbReference>
<accession>A0A401LFF9</accession>
<evidence type="ECO:0000256" key="1">
    <source>
        <dbReference type="ARBA" id="ARBA00022490"/>
    </source>
</evidence>
<comment type="subcellular location">
    <subcellularLocation>
        <location evidence="6">Cytoplasm</location>
    </subcellularLocation>
</comment>
<organism evidence="8 9">
    <name type="scientific">Anaerotignum faecicola</name>
    <dbReference type="NCBI Taxonomy" id="2358141"/>
    <lineage>
        <taxon>Bacteria</taxon>
        <taxon>Bacillati</taxon>
        <taxon>Bacillota</taxon>
        <taxon>Clostridia</taxon>
        <taxon>Lachnospirales</taxon>
        <taxon>Anaerotignaceae</taxon>
        <taxon>Anaerotignum</taxon>
    </lineage>
</organism>
<dbReference type="PANTHER" id="PTHR46111">
    <property type="entry name" value="RIBOSOMAL RNA SMALL SUBUNIT METHYLTRANSFERASE I"/>
    <property type="match status" value="1"/>
</dbReference>
<sequence length="280" mass="31195">MAGTLYLCATPIGNLEDITLRVLKLMERVDVIAAEDTRNTLKLLNHFEIKTPMTSYHEHNKVTKGPVLVERLLAGESIALVTDAGMPGISDPGADLVKLCYAAGVPVTVAPGASAAVVALVLSGLDTRRFVFEGFLPPDKKERRAILKTLEREHRTMIFYEAPHRLTDTLAELAELFGESREVAAVRELTKKFEEVRRATIGEHLRYFSENPPKGEFVLVCEGFSLEAQRQAEREGWESISVEEHVAKYVAEGMSEKDAMKQAAKDRGVSKREIYQILKK</sequence>
<keyword evidence="2 6" id="KW-0698">rRNA processing</keyword>
<dbReference type="InterPro" id="IPR014776">
    <property type="entry name" value="4pyrrole_Mease_sub2"/>
</dbReference>
<dbReference type="EC" id="2.1.1.198" evidence="6"/>
<dbReference type="HAMAP" id="MF_01877">
    <property type="entry name" value="16SrRNA_methyltr_I"/>
    <property type="match status" value="1"/>
</dbReference>
<gene>
    <name evidence="6 8" type="primary">rsmI</name>
    <name evidence="8" type="ORF">KGMB03357_19680</name>
</gene>
<dbReference type="Gene3D" id="3.40.1010.10">
    <property type="entry name" value="Cobalt-precorrin-4 Transmethylase, Domain 1"/>
    <property type="match status" value="1"/>
</dbReference>
<dbReference type="EMBL" id="BHVZ01000014">
    <property type="protein sequence ID" value="GCB30307.1"/>
    <property type="molecule type" value="Genomic_DNA"/>
</dbReference>
<keyword evidence="5 6" id="KW-0949">S-adenosyl-L-methionine</keyword>
<proteinExistence type="inferred from homology"/>
<reference evidence="8 9" key="1">
    <citation type="submission" date="2018-10" db="EMBL/GenBank/DDBJ databases">
        <title>Draft Genome Sequence of Anaerotignum sp. KCTC 15736.</title>
        <authorList>
            <person name="Choi S.H."/>
            <person name="Kim J.S."/>
            <person name="Kang S.W."/>
            <person name="Lee J.S."/>
            <person name="Park S.H."/>
        </authorList>
    </citation>
    <scope>NUCLEOTIDE SEQUENCE [LARGE SCALE GENOMIC DNA]</scope>
    <source>
        <strain evidence="8 9">KCTC 15736</strain>
    </source>
</reference>
<evidence type="ECO:0000256" key="3">
    <source>
        <dbReference type="ARBA" id="ARBA00022603"/>
    </source>
</evidence>
<evidence type="ECO:0000259" key="7">
    <source>
        <dbReference type="Pfam" id="PF00590"/>
    </source>
</evidence>